<dbReference type="PANTHER" id="PTHR35010">
    <property type="entry name" value="BLL4672 PROTEIN-RELATED"/>
    <property type="match status" value="1"/>
</dbReference>
<dbReference type="InterPro" id="IPR010982">
    <property type="entry name" value="Lambda_DNA-bd_dom_sf"/>
</dbReference>
<dbReference type="SUPFAM" id="SSF47413">
    <property type="entry name" value="lambda repressor-like DNA-binding domains"/>
    <property type="match status" value="1"/>
</dbReference>
<gene>
    <name evidence="2" type="ORF">ACFP2T_41905</name>
</gene>
<evidence type="ECO:0000259" key="1">
    <source>
        <dbReference type="PROSITE" id="PS50943"/>
    </source>
</evidence>
<dbReference type="Pfam" id="PF17765">
    <property type="entry name" value="MLTR_LBD"/>
    <property type="match status" value="1"/>
</dbReference>
<comment type="caution">
    <text evidence="2">The sequence shown here is derived from an EMBL/GenBank/DDBJ whole genome shotgun (WGS) entry which is preliminary data.</text>
</comment>
<sequence length="305" mass="33590">MVHDLTLGTFLRIRRAAVGPTSGELRSTPPRRVRGLRREEVAHRVGVSVDYYVKLEQGRRGAPSENVLHALADVLNLNDAAREHMFDLARRDTRLKQPLATTQPVRVGMLRLMESLGGVPAILLGRRTNILAANPTARLLIHDFPAMPARERNVVRWVLLSEKARTIHRDWEAAAAGLVGMLRMDYGRHPHDERTAELVEELSAKSEVFTQLWSSRHVAKKMVADSKVIEHPIVGPIRLHVEAVQTTEDDDQILNVLIPGCDSASESAMRHLQKLAGSRSTGIGLRTGEIAQDGAGTPVGPEGAT</sequence>
<organism evidence="2 3">
    <name type="scientific">Plantactinospora solaniradicis</name>
    <dbReference type="NCBI Taxonomy" id="1723736"/>
    <lineage>
        <taxon>Bacteria</taxon>
        <taxon>Bacillati</taxon>
        <taxon>Actinomycetota</taxon>
        <taxon>Actinomycetes</taxon>
        <taxon>Micromonosporales</taxon>
        <taxon>Micromonosporaceae</taxon>
        <taxon>Plantactinospora</taxon>
    </lineage>
</organism>
<accession>A0ABW1KPD5</accession>
<reference evidence="3" key="1">
    <citation type="journal article" date="2019" name="Int. J. Syst. Evol. Microbiol.">
        <title>The Global Catalogue of Microorganisms (GCM) 10K type strain sequencing project: providing services to taxonomists for standard genome sequencing and annotation.</title>
        <authorList>
            <consortium name="The Broad Institute Genomics Platform"/>
            <consortium name="The Broad Institute Genome Sequencing Center for Infectious Disease"/>
            <person name="Wu L."/>
            <person name="Ma J."/>
        </authorList>
    </citation>
    <scope>NUCLEOTIDE SEQUENCE [LARGE SCALE GENOMIC DNA]</scope>
    <source>
        <strain evidence="3">ZS-35-S2</strain>
    </source>
</reference>
<keyword evidence="3" id="KW-1185">Reference proteome</keyword>
<dbReference type="InterPro" id="IPR041413">
    <property type="entry name" value="MLTR_LBD"/>
</dbReference>
<evidence type="ECO:0000313" key="2">
    <source>
        <dbReference type="EMBL" id="MFC6022698.1"/>
    </source>
</evidence>
<dbReference type="SMART" id="SM00530">
    <property type="entry name" value="HTH_XRE"/>
    <property type="match status" value="1"/>
</dbReference>
<proteinExistence type="predicted"/>
<dbReference type="EMBL" id="JBHSPR010000064">
    <property type="protein sequence ID" value="MFC6022698.1"/>
    <property type="molecule type" value="Genomic_DNA"/>
</dbReference>
<evidence type="ECO:0000313" key="3">
    <source>
        <dbReference type="Proteomes" id="UP001596203"/>
    </source>
</evidence>
<dbReference type="PANTHER" id="PTHR35010:SF2">
    <property type="entry name" value="BLL4672 PROTEIN"/>
    <property type="match status" value="1"/>
</dbReference>
<dbReference type="Gene3D" id="3.30.450.180">
    <property type="match status" value="1"/>
</dbReference>
<feature type="domain" description="HTH cro/C1-type" evidence="1">
    <location>
        <begin position="31"/>
        <end position="82"/>
    </location>
</feature>
<dbReference type="RefSeq" id="WP_377432458.1">
    <property type="nucleotide sequence ID" value="NZ_JBHSPR010000064.1"/>
</dbReference>
<dbReference type="PROSITE" id="PS50943">
    <property type="entry name" value="HTH_CROC1"/>
    <property type="match status" value="1"/>
</dbReference>
<dbReference type="Gene3D" id="1.10.260.40">
    <property type="entry name" value="lambda repressor-like DNA-binding domains"/>
    <property type="match status" value="1"/>
</dbReference>
<dbReference type="CDD" id="cd00093">
    <property type="entry name" value="HTH_XRE"/>
    <property type="match status" value="1"/>
</dbReference>
<dbReference type="InterPro" id="IPR001387">
    <property type="entry name" value="Cro/C1-type_HTH"/>
</dbReference>
<dbReference type="Pfam" id="PF13560">
    <property type="entry name" value="HTH_31"/>
    <property type="match status" value="1"/>
</dbReference>
<dbReference type="Proteomes" id="UP001596203">
    <property type="component" value="Unassembled WGS sequence"/>
</dbReference>
<name>A0ABW1KPD5_9ACTN</name>
<protein>
    <submittedName>
        <fullName evidence="2">Helix-turn-helix transcriptional regulator</fullName>
    </submittedName>
</protein>